<dbReference type="OrthoDB" id="6781668at2759"/>
<dbReference type="InterPro" id="IPR036770">
    <property type="entry name" value="Ankyrin_rpt-contain_sf"/>
</dbReference>
<dbReference type="InterPro" id="IPR002110">
    <property type="entry name" value="Ankyrin_rpt"/>
</dbReference>
<evidence type="ECO:0000256" key="1">
    <source>
        <dbReference type="ARBA" id="ARBA00022737"/>
    </source>
</evidence>
<dbReference type="PROSITE" id="PS50088">
    <property type="entry name" value="ANK_REPEAT"/>
    <property type="match status" value="1"/>
</dbReference>
<dbReference type="SUPFAM" id="SSF48403">
    <property type="entry name" value="Ankyrin repeat"/>
    <property type="match status" value="1"/>
</dbReference>
<reference evidence="4 5" key="2">
    <citation type="submission" date="2019-01" db="EMBL/GenBank/DDBJ databases">
        <title>The decoding of complex shrimp genome reveals the adaptation for benthos swimmer, frequently molting mechanism and breeding impact on genome.</title>
        <authorList>
            <person name="Sun Y."/>
            <person name="Gao Y."/>
            <person name="Yu Y."/>
        </authorList>
    </citation>
    <scope>NUCLEOTIDE SEQUENCE [LARGE SCALE GENOMIC DNA]</scope>
    <source>
        <tissue evidence="4">Muscle</tissue>
    </source>
</reference>
<dbReference type="GO" id="GO:0005634">
    <property type="term" value="C:nucleus"/>
    <property type="evidence" value="ECO:0007669"/>
    <property type="project" value="TreeGrafter"/>
</dbReference>
<dbReference type="Gene3D" id="1.25.40.20">
    <property type="entry name" value="Ankyrin repeat-containing domain"/>
    <property type="match status" value="2"/>
</dbReference>
<sequence>MAEDCENEGAKLRGSPQLQPSSAKFEVESPIILHVDFPKIALKNVKFADVSLVGDHILAVSFSSVAEFFQKLDLLSLEDFSRSFMERLVNFCQTPGNLQSSRALLPFQTTCKDTFRSAAVVLCIKLRSKAILAQGLPPSYDEQKATSVSKLHASHVSIQPYLKDSLKESAREDSQYCKLLYTLKQDFPFTPKQREKLMSLAVVGGYTDIVELLSRREICVSDIHFKLAAKYGRVHTARLLMKLRWNSDLLRAEAEDYGNNAIVQLATKHELPSKSSFQDKWNKIEDKYNKEWQRVTREILKFNDVQRLREFIVNNINFIHYQDHKGLTPLHVAAEQGHELCVKELLEHGALPNARATDLKTPADLANSQGHRKIAKVIEAKIQVEDNEKQSRNDMSRRYFSLLSAISMGGKIFANDIEDKAARVELVKTVTSLLATGTPLEFCGSFIGSALLLAISTNSTPLLPLLLAAGAPLTATTSGLGPLQLAWVTPGVTPWVSVVVARAIRLKLRVEMDFSPENPMEKMLKSGISDLLQHLEGVKPWKAKFNSAKNNPKHLTQLLVTACKRGATTSAWWVWQAGGSPASPVPSVSALQAALNPEQPHLDTARALILQMGSNPFLPGEDGSLLFSNMPVEFRKQLLQDSLVREHRCLYMKMAKERHHRNRQKVIDLQRLIVLQILLYILYEMRSEGTSYPSLQDLLTCISVAGVHANEEVDPICGTQALHHAAMHGNLSIAMSLVCFGCSKKARDHGRNTPAHYAFMAGHEEVAQFLTDGIENEVNSRELRPYDMFEGYNTYLEQQSLTLLHRSRKEQEIYNDGKTLTERHLQHLRETWEANGGLIKTVKDIHVDFTKGESFEIKQAITRVAEDLISEIAKVNKFFEGDLVGVGSAADDTRLFCPDEYDFNLVLRNMSGHPGGGLKIELQNSPESERVQKDIALSAERDDLENLMDGSNFIDTFYNTAKDCLKNLRLDDERLIFISPGIKSTQIGINLRMAWMGQEFPLLMIDVDIVPTVEAPWPQHHPQPPLTPSDTNTVFLSNTTRKEWRFSFGAAENHIMRKLSNCQRRVFLGCKLLLSSLKVSWWMPKETKRQFTFWDKKAFRLSVPAGFVLKNVFFEELEDVQDADLWTDDHLLDRMKSVFGRMCADHSDPKCQMPRKVMAYFGGDTQLPSFARGAPDILTFLRSLDAVPVQPSS</sequence>
<dbReference type="InterPro" id="IPR050663">
    <property type="entry name" value="Ankyrin-SOCS_Box"/>
</dbReference>
<dbReference type="AlphaFoldDB" id="A0A423TCV3"/>
<accession>A0A423TCV3</accession>
<evidence type="ECO:0000256" key="3">
    <source>
        <dbReference type="PROSITE-ProRule" id="PRU00023"/>
    </source>
</evidence>
<gene>
    <name evidence="4" type="ORF">C7M84_007277</name>
</gene>
<dbReference type="Proteomes" id="UP000283509">
    <property type="component" value="Unassembled WGS sequence"/>
</dbReference>
<dbReference type="Gene3D" id="3.30.460.90">
    <property type="match status" value="1"/>
</dbReference>
<dbReference type="PANTHER" id="PTHR24193">
    <property type="entry name" value="ANKYRIN REPEAT PROTEIN"/>
    <property type="match status" value="1"/>
</dbReference>
<dbReference type="SMART" id="SM00248">
    <property type="entry name" value="ANK"/>
    <property type="match status" value="5"/>
</dbReference>
<name>A0A423TCV3_PENVA</name>
<evidence type="ECO:0000256" key="2">
    <source>
        <dbReference type="ARBA" id="ARBA00023043"/>
    </source>
</evidence>
<dbReference type="Gene3D" id="1.10.1410.40">
    <property type="match status" value="1"/>
</dbReference>
<keyword evidence="5" id="KW-1185">Reference proteome</keyword>
<dbReference type="STRING" id="6689.A0A423TCV3"/>
<organism evidence="4 5">
    <name type="scientific">Penaeus vannamei</name>
    <name type="common">Whiteleg shrimp</name>
    <name type="synonym">Litopenaeus vannamei</name>
    <dbReference type="NCBI Taxonomy" id="6689"/>
    <lineage>
        <taxon>Eukaryota</taxon>
        <taxon>Metazoa</taxon>
        <taxon>Ecdysozoa</taxon>
        <taxon>Arthropoda</taxon>
        <taxon>Crustacea</taxon>
        <taxon>Multicrustacea</taxon>
        <taxon>Malacostraca</taxon>
        <taxon>Eumalacostraca</taxon>
        <taxon>Eucarida</taxon>
        <taxon>Decapoda</taxon>
        <taxon>Dendrobranchiata</taxon>
        <taxon>Penaeoidea</taxon>
        <taxon>Penaeidae</taxon>
        <taxon>Penaeus</taxon>
    </lineage>
</organism>
<dbReference type="GO" id="GO:0000976">
    <property type="term" value="F:transcription cis-regulatory region binding"/>
    <property type="evidence" value="ECO:0007669"/>
    <property type="project" value="TreeGrafter"/>
</dbReference>
<reference evidence="4 5" key="1">
    <citation type="submission" date="2018-04" db="EMBL/GenBank/DDBJ databases">
        <authorList>
            <person name="Zhang X."/>
            <person name="Yuan J."/>
            <person name="Li F."/>
            <person name="Xiang J."/>
        </authorList>
    </citation>
    <scope>NUCLEOTIDE SEQUENCE [LARGE SCALE GENOMIC DNA]</scope>
    <source>
        <tissue evidence="4">Muscle</tissue>
    </source>
</reference>
<feature type="repeat" description="ANK" evidence="3">
    <location>
        <begin position="325"/>
        <end position="357"/>
    </location>
</feature>
<evidence type="ECO:0000313" key="5">
    <source>
        <dbReference type="Proteomes" id="UP000283509"/>
    </source>
</evidence>
<keyword evidence="1" id="KW-0677">Repeat</keyword>
<proteinExistence type="predicted"/>
<dbReference type="GO" id="GO:0045944">
    <property type="term" value="P:positive regulation of transcription by RNA polymerase II"/>
    <property type="evidence" value="ECO:0007669"/>
    <property type="project" value="TreeGrafter"/>
</dbReference>
<dbReference type="Pfam" id="PF12796">
    <property type="entry name" value="Ank_2"/>
    <property type="match status" value="2"/>
</dbReference>
<dbReference type="PROSITE" id="PS50297">
    <property type="entry name" value="ANK_REP_REGION"/>
    <property type="match status" value="1"/>
</dbReference>
<protein>
    <submittedName>
        <fullName evidence="4">Uncharacterized protein</fullName>
    </submittedName>
</protein>
<comment type="caution">
    <text evidence="4">The sequence shown here is derived from an EMBL/GenBank/DDBJ whole genome shotgun (WGS) entry which is preliminary data.</text>
</comment>
<evidence type="ECO:0000313" key="4">
    <source>
        <dbReference type="EMBL" id="ROT74227.1"/>
    </source>
</evidence>
<dbReference type="PANTHER" id="PTHR24193:SF121">
    <property type="entry name" value="ADA2A-CONTAINING COMPLEX COMPONENT 3, ISOFORM D"/>
    <property type="match status" value="1"/>
</dbReference>
<dbReference type="EMBL" id="QCYY01001921">
    <property type="protein sequence ID" value="ROT74227.1"/>
    <property type="molecule type" value="Genomic_DNA"/>
</dbReference>
<keyword evidence="2 3" id="KW-0040">ANK repeat</keyword>